<protein>
    <recommendedName>
        <fullName evidence="2">FAD assembly factor SdhE</fullName>
    </recommendedName>
</protein>
<accession>A0A8K0V9B2</accession>
<dbReference type="SUPFAM" id="SSF109910">
    <property type="entry name" value="YgfY-like"/>
    <property type="match status" value="1"/>
</dbReference>
<comment type="similarity">
    <text evidence="1">Belongs to the SdhE FAD assembly factor family.</text>
</comment>
<comment type="caution">
    <text evidence="4">The sequence shown here is derived from an EMBL/GenBank/DDBJ whole genome shotgun (WGS) entry which is preliminary data.</text>
</comment>
<sequence>MLPERPAEDRAEDPGARLKRLAMRAGRRGMKEMDIVLGPWAQAHLGSMAAAELDLFDRLLWENDQDLLAWVLGQAAPPADYAGLIGRIAGDARDRLRPGALRPDGPGRR</sequence>
<keyword evidence="5" id="KW-1185">Reference proteome</keyword>
<reference evidence="4" key="1">
    <citation type="submission" date="2021-01" db="EMBL/GenBank/DDBJ databases">
        <title>Tabrizicola alba sp. nov. a motile alkaliphilic bacterium isolated from a soda lake.</title>
        <authorList>
            <person name="Szuroczki S."/>
            <person name="Abbaszade G."/>
            <person name="Schumann P."/>
            <person name="Toth E."/>
        </authorList>
    </citation>
    <scope>NUCLEOTIDE SEQUENCE</scope>
    <source>
        <strain evidence="4">DMG-N-6</strain>
    </source>
</reference>
<dbReference type="EMBL" id="JAESVN010000004">
    <property type="protein sequence ID" value="MBL4917723.1"/>
    <property type="molecule type" value="Genomic_DNA"/>
</dbReference>
<evidence type="ECO:0000313" key="5">
    <source>
        <dbReference type="Proteomes" id="UP000648908"/>
    </source>
</evidence>
<gene>
    <name evidence="4" type="ORF">JL811_10865</name>
</gene>
<dbReference type="Gene3D" id="1.10.150.250">
    <property type="entry name" value="Flavinator of succinate dehydrogenase"/>
    <property type="match status" value="1"/>
</dbReference>
<dbReference type="PANTHER" id="PTHR12469">
    <property type="entry name" value="PROTEIN EMI5 HOMOLOG, MITOCHONDRIAL"/>
    <property type="match status" value="1"/>
</dbReference>
<dbReference type="Proteomes" id="UP000648908">
    <property type="component" value="Unassembled WGS sequence"/>
</dbReference>
<dbReference type="GO" id="GO:0006099">
    <property type="term" value="P:tricarboxylic acid cycle"/>
    <property type="evidence" value="ECO:0007669"/>
    <property type="project" value="TreeGrafter"/>
</dbReference>
<dbReference type="PANTHER" id="PTHR12469:SF2">
    <property type="entry name" value="SUCCINATE DEHYDROGENASE ASSEMBLY FACTOR 2, MITOCHONDRIAL"/>
    <property type="match status" value="1"/>
</dbReference>
<evidence type="ECO:0000256" key="2">
    <source>
        <dbReference type="ARBA" id="ARBA00019418"/>
    </source>
</evidence>
<proteinExistence type="inferred from homology"/>
<name>A0A8K0V9B2_9RHOB</name>
<dbReference type="InterPro" id="IPR005631">
    <property type="entry name" value="SDH"/>
</dbReference>
<evidence type="ECO:0000256" key="1">
    <source>
        <dbReference type="ARBA" id="ARBA00008571"/>
    </source>
</evidence>
<keyword evidence="3" id="KW-0143">Chaperone</keyword>
<evidence type="ECO:0000256" key="3">
    <source>
        <dbReference type="ARBA" id="ARBA00023186"/>
    </source>
</evidence>
<dbReference type="Pfam" id="PF03937">
    <property type="entry name" value="Sdh5"/>
    <property type="match status" value="1"/>
</dbReference>
<dbReference type="InterPro" id="IPR036714">
    <property type="entry name" value="SDH_sf"/>
</dbReference>
<dbReference type="AlphaFoldDB" id="A0A8K0V9B2"/>
<organism evidence="4 5">
    <name type="scientific">Szabonella alba</name>
    <dbReference type="NCBI Taxonomy" id="2804194"/>
    <lineage>
        <taxon>Bacteria</taxon>
        <taxon>Pseudomonadati</taxon>
        <taxon>Pseudomonadota</taxon>
        <taxon>Alphaproteobacteria</taxon>
        <taxon>Rhodobacterales</taxon>
        <taxon>Paracoccaceae</taxon>
        <taxon>Szabonella</taxon>
    </lineage>
</organism>
<evidence type="ECO:0000313" key="4">
    <source>
        <dbReference type="EMBL" id="MBL4917723.1"/>
    </source>
</evidence>